<dbReference type="EMBL" id="WTPW01001626">
    <property type="protein sequence ID" value="KAF0425131.1"/>
    <property type="molecule type" value="Genomic_DNA"/>
</dbReference>
<comment type="caution">
    <text evidence="1">The sequence shown here is derived from an EMBL/GenBank/DDBJ whole genome shotgun (WGS) entry which is preliminary data.</text>
</comment>
<name>A0A8H3X8J6_GIGMA</name>
<proteinExistence type="predicted"/>
<accession>A0A8H3X8J6</accession>
<evidence type="ECO:0000313" key="2">
    <source>
        <dbReference type="Proteomes" id="UP000439903"/>
    </source>
</evidence>
<protein>
    <submittedName>
        <fullName evidence="1">Uncharacterized protein</fullName>
    </submittedName>
</protein>
<dbReference type="Proteomes" id="UP000439903">
    <property type="component" value="Unassembled WGS sequence"/>
</dbReference>
<organism evidence="1 2">
    <name type="scientific">Gigaspora margarita</name>
    <dbReference type="NCBI Taxonomy" id="4874"/>
    <lineage>
        <taxon>Eukaryota</taxon>
        <taxon>Fungi</taxon>
        <taxon>Fungi incertae sedis</taxon>
        <taxon>Mucoromycota</taxon>
        <taxon>Glomeromycotina</taxon>
        <taxon>Glomeromycetes</taxon>
        <taxon>Diversisporales</taxon>
        <taxon>Gigasporaceae</taxon>
        <taxon>Gigaspora</taxon>
    </lineage>
</organism>
<dbReference type="AlphaFoldDB" id="A0A8H3X8J6"/>
<gene>
    <name evidence="1" type="ORF">F8M41_006385</name>
</gene>
<reference evidence="1 2" key="1">
    <citation type="journal article" date="2019" name="Environ. Microbiol.">
        <title>At the nexus of three kingdoms: the genome of the mycorrhizal fungus Gigaspora margarita provides insights into plant, endobacterial and fungal interactions.</title>
        <authorList>
            <person name="Venice F."/>
            <person name="Ghignone S."/>
            <person name="Salvioli di Fossalunga A."/>
            <person name="Amselem J."/>
            <person name="Novero M."/>
            <person name="Xianan X."/>
            <person name="Sedzielewska Toro K."/>
            <person name="Morin E."/>
            <person name="Lipzen A."/>
            <person name="Grigoriev I.V."/>
            <person name="Henrissat B."/>
            <person name="Martin F.M."/>
            <person name="Bonfante P."/>
        </authorList>
    </citation>
    <scope>NUCLEOTIDE SEQUENCE [LARGE SCALE GENOMIC DNA]</scope>
    <source>
        <strain evidence="1 2">BEG34</strain>
    </source>
</reference>
<sequence length="89" mass="10189">MYVTNSFLADLFERLHRKSVVVRGCGKNWPSSQASVYTGHCFGQKSGEATLVLGFFKGYLEFFLWREKKGSKVLSINQVTLQKTFRMTT</sequence>
<keyword evidence="2" id="KW-1185">Reference proteome</keyword>
<evidence type="ECO:0000313" key="1">
    <source>
        <dbReference type="EMBL" id="KAF0425131.1"/>
    </source>
</evidence>